<feature type="chain" id="PRO_5029664190" evidence="8">
    <location>
        <begin position="22"/>
        <end position="710"/>
    </location>
</feature>
<dbReference type="InterPro" id="IPR024077">
    <property type="entry name" value="Neurolysin/TOP_dom2"/>
</dbReference>
<dbReference type="EMBL" id="CP019288">
    <property type="protein sequence ID" value="QHI37180.1"/>
    <property type="molecule type" value="Genomic_DNA"/>
</dbReference>
<dbReference type="GO" id="GO:0004222">
    <property type="term" value="F:metalloendopeptidase activity"/>
    <property type="evidence" value="ECO:0007669"/>
    <property type="project" value="InterPro"/>
</dbReference>
<dbReference type="FunFam" id="3.40.390.10:FF:000009">
    <property type="entry name" value="Oligopeptidase A"/>
    <property type="match status" value="1"/>
</dbReference>
<keyword evidence="2 7" id="KW-0645">Protease</keyword>
<dbReference type="Gene3D" id="1.10.1370.10">
    <property type="entry name" value="Neurolysin, domain 3"/>
    <property type="match status" value="1"/>
</dbReference>
<dbReference type="Proteomes" id="UP000464657">
    <property type="component" value="Chromosome"/>
</dbReference>
<feature type="domain" description="Peptidase M3A/M3B catalytic" evidence="9">
    <location>
        <begin position="258"/>
        <end position="707"/>
    </location>
</feature>
<dbReference type="RefSeq" id="WP_160129824.1">
    <property type="nucleotide sequence ID" value="NZ_CP019288.1"/>
</dbReference>
<dbReference type="GO" id="GO:0006508">
    <property type="term" value="P:proteolysis"/>
    <property type="evidence" value="ECO:0007669"/>
    <property type="project" value="UniProtKB-KW"/>
</dbReference>
<dbReference type="Pfam" id="PF01432">
    <property type="entry name" value="Peptidase_M3"/>
    <property type="match status" value="1"/>
</dbReference>
<sequence length="710" mass="80568">MKRISIAITCSILLFASCKDATPEKKSETSMTDNPLLTEWNTPFGVPPFDKIKSNDYLPAFKVALEENQKEIKEIIKNTEAATFQNTIEALEFSGKNLKRLQRVFYAVNGANTDDTLKASAKEITPALATHSDFINLNAKLYERIKAVYDQKDELKLSEEEMRLLEETHKRFVRSGINLKGEKQDRLREINTRLAKLGGDFGENLLDETNAFEYHTKDKKDLGNLPESLVSLAAEEAKNRGHESGWSFTLQRPSINPFLQSSPNREARKILFDGYAMRANNDNESDNKAILSEMAALRLEKANLLGYDSFASYILSDNMAETPEAVIGFMNKLWPSALAMAKTEREALAKKMKSEGVSGTFAGSDWRHYVEKVRKERYNFDEDETRPYFEVNAVRDGVFALAKELFSLSFKEMNNVPKWHKDQQVFEVLEKDGTHLGIIYMDFFARESKRGGAWMNALRSQMNVDGMVTPIVTNNFNYPAPSGDSPSLLSFTEAETLFHEFGHALHGLFSNVKYESLSGTNVPRDFVEFPSQVMENWMSEPRVLRLFAKHYKTGEVIPDSMIKKMKDANSFNGGFSTVEYMAAAYLDMAWHTKTENIPTDANAFEKEAMDKLGLIDEIIPRYRNTYFGHIFSDATGYSSGYYSYLWSEVLDADAFQAFKDTGNIFDPETAKRYRKMLSMGGSQPGMELYKGFRGSEPEIGPLLKKKGFVE</sequence>
<keyword evidence="4 7" id="KW-0378">Hydrolase</keyword>
<evidence type="ECO:0000256" key="6">
    <source>
        <dbReference type="ARBA" id="ARBA00023049"/>
    </source>
</evidence>
<evidence type="ECO:0000256" key="1">
    <source>
        <dbReference type="ARBA" id="ARBA00006040"/>
    </source>
</evidence>
<keyword evidence="8" id="KW-0732">Signal</keyword>
<feature type="signal peptide" evidence="8">
    <location>
        <begin position="1"/>
        <end position="21"/>
    </location>
</feature>
<dbReference type="InterPro" id="IPR045090">
    <property type="entry name" value="Pept_M3A_M3B"/>
</dbReference>
<name>A0A7L4ZKY8_9FLAO</name>
<evidence type="ECO:0000313" key="10">
    <source>
        <dbReference type="EMBL" id="QHI37180.1"/>
    </source>
</evidence>
<dbReference type="GO" id="GO:0008241">
    <property type="term" value="F:peptidyl-dipeptidase activity"/>
    <property type="evidence" value="ECO:0007669"/>
    <property type="project" value="UniProtKB-EC"/>
</dbReference>
<dbReference type="InterPro" id="IPR001567">
    <property type="entry name" value="Pept_M3A_M3B_dom"/>
</dbReference>
<comment type="similarity">
    <text evidence="1 7">Belongs to the peptidase M3 family.</text>
</comment>
<dbReference type="PANTHER" id="PTHR43660">
    <property type="entry name" value="DIPEPTIDYL CARBOXYPEPTIDASE"/>
    <property type="match status" value="1"/>
</dbReference>
<dbReference type="Gene3D" id="1.10.1370.40">
    <property type="match status" value="1"/>
</dbReference>
<reference evidence="10 11" key="1">
    <citation type="journal article" date="2013" name="Int. J. Syst. Evol. Microbiol.">
        <title>Kordia antarctica sp. nov., isolated from Antarctic seawater.</title>
        <authorList>
            <person name="Baek K."/>
            <person name="Choi A."/>
            <person name="Kang I."/>
            <person name="Lee K."/>
            <person name="Cho J.C."/>
        </authorList>
    </citation>
    <scope>NUCLEOTIDE SEQUENCE [LARGE SCALE GENOMIC DNA]</scope>
    <source>
        <strain evidence="10 11">IMCC3317</strain>
    </source>
</reference>
<dbReference type="SUPFAM" id="SSF55486">
    <property type="entry name" value="Metalloproteases ('zincins'), catalytic domain"/>
    <property type="match status" value="1"/>
</dbReference>
<evidence type="ECO:0000256" key="4">
    <source>
        <dbReference type="ARBA" id="ARBA00022801"/>
    </source>
</evidence>
<evidence type="ECO:0000256" key="3">
    <source>
        <dbReference type="ARBA" id="ARBA00022723"/>
    </source>
</evidence>
<dbReference type="PROSITE" id="PS51257">
    <property type="entry name" value="PROKAR_LIPOPROTEIN"/>
    <property type="match status" value="1"/>
</dbReference>
<protein>
    <submittedName>
        <fullName evidence="10">Peptidyl-dipeptidase dcp</fullName>
        <ecNumber evidence="10">3.4.15.5</ecNumber>
    </submittedName>
</protein>
<evidence type="ECO:0000256" key="8">
    <source>
        <dbReference type="SAM" id="SignalP"/>
    </source>
</evidence>
<keyword evidence="6 7" id="KW-0482">Metalloprotease</keyword>
<dbReference type="InterPro" id="IPR034005">
    <property type="entry name" value="M3A_DCP"/>
</dbReference>
<dbReference type="GO" id="GO:0005829">
    <property type="term" value="C:cytosol"/>
    <property type="evidence" value="ECO:0007669"/>
    <property type="project" value="TreeGrafter"/>
</dbReference>
<keyword evidence="5 7" id="KW-0862">Zinc</keyword>
<dbReference type="InterPro" id="IPR024079">
    <property type="entry name" value="MetalloPept_cat_dom_sf"/>
</dbReference>
<accession>A0A7L4ZKY8</accession>
<dbReference type="KEGG" id="kan:IMCC3317_25580"/>
<evidence type="ECO:0000313" key="11">
    <source>
        <dbReference type="Proteomes" id="UP000464657"/>
    </source>
</evidence>
<dbReference type="GO" id="GO:0004180">
    <property type="term" value="F:carboxypeptidase activity"/>
    <property type="evidence" value="ECO:0007669"/>
    <property type="project" value="UniProtKB-KW"/>
</dbReference>
<dbReference type="EC" id="3.4.15.5" evidence="10"/>
<dbReference type="CDD" id="cd06456">
    <property type="entry name" value="M3A_DCP"/>
    <property type="match status" value="1"/>
</dbReference>
<dbReference type="GO" id="GO:0046872">
    <property type="term" value="F:metal ion binding"/>
    <property type="evidence" value="ECO:0007669"/>
    <property type="project" value="UniProtKB-UniRule"/>
</dbReference>
<evidence type="ECO:0000256" key="2">
    <source>
        <dbReference type="ARBA" id="ARBA00022670"/>
    </source>
</evidence>
<dbReference type="Gene3D" id="3.40.390.10">
    <property type="entry name" value="Collagenase (Catalytic Domain)"/>
    <property type="match status" value="1"/>
</dbReference>
<keyword evidence="11" id="KW-1185">Reference proteome</keyword>
<dbReference type="AlphaFoldDB" id="A0A7L4ZKY8"/>
<dbReference type="OrthoDB" id="9773538at2"/>
<keyword evidence="10" id="KW-0121">Carboxypeptidase</keyword>
<proteinExistence type="inferred from homology"/>
<dbReference type="PANTHER" id="PTHR43660:SF1">
    <property type="entry name" value="DIPEPTIDYL CARBOXYPEPTIDASE"/>
    <property type="match status" value="1"/>
</dbReference>
<gene>
    <name evidence="10" type="primary">dcp</name>
    <name evidence="10" type="ORF">IMCC3317_25580</name>
</gene>
<organism evidence="10 11">
    <name type="scientific">Kordia antarctica</name>
    <dbReference type="NCBI Taxonomy" id="1218801"/>
    <lineage>
        <taxon>Bacteria</taxon>
        <taxon>Pseudomonadati</taxon>
        <taxon>Bacteroidota</taxon>
        <taxon>Flavobacteriia</taxon>
        <taxon>Flavobacteriales</taxon>
        <taxon>Flavobacteriaceae</taxon>
        <taxon>Kordia</taxon>
    </lineage>
</organism>
<keyword evidence="3 7" id="KW-0479">Metal-binding</keyword>
<evidence type="ECO:0000256" key="5">
    <source>
        <dbReference type="ARBA" id="ARBA00022833"/>
    </source>
</evidence>
<evidence type="ECO:0000259" key="9">
    <source>
        <dbReference type="Pfam" id="PF01432"/>
    </source>
</evidence>
<evidence type="ECO:0000256" key="7">
    <source>
        <dbReference type="RuleBase" id="RU003435"/>
    </source>
</evidence>
<comment type="cofactor">
    <cofactor evidence="7">
        <name>Zn(2+)</name>
        <dbReference type="ChEBI" id="CHEBI:29105"/>
    </cofactor>
    <text evidence="7">Binds 1 zinc ion.</text>
</comment>